<dbReference type="InterPro" id="IPR057251">
    <property type="entry name" value="FP_C"/>
</dbReference>
<sequence>MQKCGGCGKFISASAAAKCNCCPNVFHRVCVAIPDGVKISTTWECPDCVVKRPKTDNSATPVKSVEDGYRPTDAAPSGYVDIDHVQDYSFTGESLNNTALDQTQPFRVELSLELRLFREEMRQVREEFAEFRRELAGVYSALGRLDELENRLLALEQHHDKHEARISALEKSRELEIPENMITSLQRTVAELKQELSTREQEALVADLEISNVPEVRGENTIHTVCVLAKRIGVELDERDIVFAERVGVGGGRVEDGTEELRPRRIVMRLTRRHMRDELLRAARVRRSATTEAPGLPTPPRRFYINERLTSANREIFRQARATARSLGWRYVWTRRGRVYVRQADGRPRMYLRSVDDMVGVFGLGTVSSELSK</sequence>
<dbReference type="InterPro" id="IPR011011">
    <property type="entry name" value="Znf_FYVE_PHD"/>
</dbReference>
<dbReference type="Gene3D" id="3.30.40.10">
    <property type="entry name" value="Zinc/RING finger domain, C3HC4 (zinc finger)"/>
    <property type="match status" value="1"/>
</dbReference>
<accession>A0A9N9WGG8</accession>
<feature type="domain" description="FP protein C-terminal" evidence="2">
    <location>
        <begin position="310"/>
        <end position="357"/>
    </location>
</feature>
<protein>
    <recommendedName>
        <fullName evidence="2">FP protein C-terminal domain-containing protein</fullName>
    </recommendedName>
</protein>
<evidence type="ECO:0000313" key="4">
    <source>
        <dbReference type="Proteomes" id="UP001153714"/>
    </source>
</evidence>
<organism evidence="3 4">
    <name type="scientific">Diatraea saccharalis</name>
    <name type="common">sugarcane borer</name>
    <dbReference type="NCBI Taxonomy" id="40085"/>
    <lineage>
        <taxon>Eukaryota</taxon>
        <taxon>Metazoa</taxon>
        <taxon>Ecdysozoa</taxon>
        <taxon>Arthropoda</taxon>
        <taxon>Hexapoda</taxon>
        <taxon>Insecta</taxon>
        <taxon>Pterygota</taxon>
        <taxon>Neoptera</taxon>
        <taxon>Endopterygota</taxon>
        <taxon>Lepidoptera</taxon>
        <taxon>Glossata</taxon>
        <taxon>Ditrysia</taxon>
        <taxon>Pyraloidea</taxon>
        <taxon>Crambidae</taxon>
        <taxon>Crambinae</taxon>
        <taxon>Diatraea</taxon>
    </lineage>
</organism>
<dbReference type="EMBL" id="OU893334">
    <property type="protein sequence ID" value="CAG9790807.1"/>
    <property type="molecule type" value="Genomic_DNA"/>
</dbReference>
<gene>
    <name evidence="3" type="ORF">DIATSA_LOCUS8458</name>
</gene>
<dbReference type="AlphaFoldDB" id="A0A9N9WGG8"/>
<dbReference type="SUPFAM" id="SSF57903">
    <property type="entry name" value="FYVE/PHD zinc finger"/>
    <property type="match status" value="1"/>
</dbReference>
<dbReference type="Pfam" id="PF25298">
    <property type="entry name" value="Baculo_FP_2nd"/>
    <property type="match status" value="1"/>
</dbReference>
<dbReference type="InterPro" id="IPR013083">
    <property type="entry name" value="Znf_RING/FYVE/PHD"/>
</dbReference>
<name>A0A9N9WGG8_9NEOP</name>
<keyword evidence="4" id="KW-1185">Reference proteome</keyword>
<evidence type="ECO:0000259" key="2">
    <source>
        <dbReference type="Pfam" id="PF25298"/>
    </source>
</evidence>
<keyword evidence="1" id="KW-0175">Coiled coil</keyword>
<proteinExistence type="predicted"/>
<evidence type="ECO:0000256" key="1">
    <source>
        <dbReference type="SAM" id="Coils"/>
    </source>
</evidence>
<feature type="coiled-coil region" evidence="1">
    <location>
        <begin position="107"/>
        <end position="202"/>
    </location>
</feature>
<reference evidence="3" key="1">
    <citation type="submission" date="2021-12" db="EMBL/GenBank/DDBJ databases">
        <authorList>
            <person name="King R."/>
        </authorList>
    </citation>
    <scope>NUCLEOTIDE SEQUENCE</scope>
</reference>
<dbReference type="OrthoDB" id="7490514at2759"/>
<reference evidence="3" key="2">
    <citation type="submission" date="2022-10" db="EMBL/GenBank/DDBJ databases">
        <authorList>
            <consortium name="ENA_rothamsted_submissions"/>
            <consortium name="culmorum"/>
            <person name="King R."/>
        </authorList>
    </citation>
    <scope>NUCLEOTIDE SEQUENCE</scope>
</reference>
<evidence type="ECO:0000313" key="3">
    <source>
        <dbReference type="EMBL" id="CAG9790807.1"/>
    </source>
</evidence>
<dbReference type="Proteomes" id="UP001153714">
    <property type="component" value="Chromosome 3"/>
</dbReference>